<dbReference type="GO" id="GO:0005874">
    <property type="term" value="C:microtubule"/>
    <property type="evidence" value="ECO:0007669"/>
    <property type="project" value="UniProtKB-KW"/>
</dbReference>
<feature type="region of interest" description="Disordered" evidence="18">
    <location>
        <begin position="1794"/>
        <end position="1813"/>
    </location>
</feature>
<feature type="compositionally biased region" description="Polar residues" evidence="18">
    <location>
        <begin position="36"/>
        <end position="45"/>
    </location>
</feature>
<dbReference type="Gene3D" id="3.40.50.300">
    <property type="entry name" value="P-loop containing nucleotide triphosphate hydrolases"/>
    <property type="match status" value="5"/>
</dbReference>
<dbReference type="SMART" id="SM00184">
    <property type="entry name" value="RING"/>
    <property type="match status" value="1"/>
</dbReference>
<evidence type="ECO:0000256" key="9">
    <source>
        <dbReference type="ARBA" id="ARBA00022840"/>
    </source>
</evidence>
<dbReference type="GO" id="GO:0007018">
    <property type="term" value="P:microtubule-based movement"/>
    <property type="evidence" value="ECO:0007669"/>
    <property type="project" value="InterPro"/>
</dbReference>
<comment type="caution">
    <text evidence="21">The sequence shown here is derived from an EMBL/GenBank/DDBJ whole genome shotgun (WGS) entry which is preliminary data.</text>
</comment>
<dbReference type="Gene3D" id="3.10.490.20">
    <property type="match status" value="1"/>
</dbReference>
<keyword evidence="8" id="KW-0862">Zinc</keyword>
<dbReference type="Gene3D" id="3.30.40.10">
    <property type="entry name" value="Zinc/RING finger domain, C3HC4 (zinc finger)"/>
    <property type="match status" value="1"/>
</dbReference>
<dbReference type="PANTHER" id="PTHR45703">
    <property type="entry name" value="DYNEIN HEAVY CHAIN"/>
    <property type="match status" value="1"/>
</dbReference>
<dbReference type="InterPro" id="IPR041466">
    <property type="entry name" value="Dynein_AAA5_ext"/>
</dbReference>
<dbReference type="PANTHER" id="PTHR45703:SF36">
    <property type="entry name" value="DYNEIN HEAVY CHAIN, CYTOPLASMIC"/>
    <property type="match status" value="1"/>
</dbReference>
<dbReference type="GO" id="GO:0051959">
    <property type="term" value="F:dynein light intermediate chain binding"/>
    <property type="evidence" value="ECO:0007669"/>
    <property type="project" value="InterPro"/>
</dbReference>
<accession>A0A2P6NZ69</accession>
<dbReference type="Pfam" id="PF12775">
    <property type="entry name" value="AAA_7"/>
    <property type="match status" value="1"/>
</dbReference>
<dbReference type="InterPro" id="IPR024317">
    <property type="entry name" value="Dynein_heavy_chain_D4_dom"/>
</dbReference>
<dbReference type="InterPro" id="IPR041228">
    <property type="entry name" value="Dynein_C"/>
</dbReference>
<keyword evidence="11 17" id="KW-0175">Coiled coil</keyword>
<evidence type="ECO:0000256" key="8">
    <source>
        <dbReference type="ARBA" id="ARBA00022833"/>
    </source>
</evidence>
<keyword evidence="4" id="KW-0493">Microtubule</keyword>
<comment type="subcellular location">
    <subcellularLocation>
        <location evidence="1">Cytoplasm</location>
        <location evidence="1">Cytoskeleton</location>
        <location evidence="1">Cilium axoneme</location>
    </subcellularLocation>
</comment>
<dbReference type="Gene3D" id="1.10.8.710">
    <property type="match status" value="1"/>
</dbReference>
<feature type="compositionally biased region" description="Polar residues" evidence="18">
    <location>
        <begin position="4485"/>
        <end position="4494"/>
    </location>
</feature>
<dbReference type="InterPro" id="IPR043160">
    <property type="entry name" value="Dynein_C_barrel"/>
</dbReference>
<feature type="transmembrane region" description="Helical" evidence="19">
    <location>
        <begin position="4537"/>
        <end position="4557"/>
    </location>
</feature>
<keyword evidence="22" id="KW-1185">Reference proteome</keyword>
<dbReference type="Gene3D" id="1.10.8.720">
    <property type="entry name" value="Region D6 of dynein motor"/>
    <property type="match status" value="1"/>
</dbReference>
<dbReference type="InterPro" id="IPR004273">
    <property type="entry name" value="Dynein_heavy_D6_P-loop"/>
</dbReference>
<evidence type="ECO:0000256" key="1">
    <source>
        <dbReference type="ARBA" id="ARBA00004430"/>
    </source>
</evidence>
<dbReference type="Pfam" id="PF18199">
    <property type="entry name" value="Dynein_C"/>
    <property type="match status" value="1"/>
</dbReference>
<dbReference type="Pfam" id="PF12774">
    <property type="entry name" value="AAA_6"/>
    <property type="match status" value="2"/>
</dbReference>
<evidence type="ECO:0000256" key="4">
    <source>
        <dbReference type="ARBA" id="ARBA00022701"/>
    </source>
</evidence>
<keyword evidence="19" id="KW-0812">Transmembrane</keyword>
<name>A0A2P6NZ69_9EUKA</name>
<keyword evidence="19" id="KW-1133">Transmembrane helix</keyword>
<keyword evidence="5" id="KW-0479">Metal-binding</keyword>
<evidence type="ECO:0000256" key="11">
    <source>
        <dbReference type="ARBA" id="ARBA00023054"/>
    </source>
</evidence>
<evidence type="ECO:0000256" key="5">
    <source>
        <dbReference type="ARBA" id="ARBA00022723"/>
    </source>
</evidence>
<organism evidence="21 22">
    <name type="scientific">Planoprotostelium fungivorum</name>
    <dbReference type="NCBI Taxonomy" id="1890364"/>
    <lineage>
        <taxon>Eukaryota</taxon>
        <taxon>Amoebozoa</taxon>
        <taxon>Evosea</taxon>
        <taxon>Variosea</taxon>
        <taxon>Cavosteliida</taxon>
        <taxon>Cavosteliaceae</taxon>
        <taxon>Planoprotostelium</taxon>
    </lineage>
</organism>
<dbReference type="InterPro" id="IPR027417">
    <property type="entry name" value="P-loop_NTPase"/>
</dbReference>
<dbReference type="EMBL" id="MDYQ01000004">
    <property type="protein sequence ID" value="PRP89251.1"/>
    <property type="molecule type" value="Genomic_DNA"/>
</dbReference>
<evidence type="ECO:0000256" key="18">
    <source>
        <dbReference type="SAM" id="MobiDB-lite"/>
    </source>
</evidence>
<dbReference type="GO" id="GO:0008270">
    <property type="term" value="F:zinc ion binding"/>
    <property type="evidence" value="ECO:0007669"/>
    <property type="project" value="UniProtKB-KW"/>
</dbReference>
<evidence type="ECO:0000256" key="15">
    <source>
        <dbReference type="ARBA" id="ARBA00023273"/>
    </source>
</evidence>
<keyword evidence="15" id="KW-0966">Cell projection</keyword>
<keyword evidence="3" id="KW-0963">Cytoplasm</keyword>
<dbReference type="GO" id="GO:0005930">
    <property type="term" value="C:axoneme"/>
    <property type="evidence" value="ECO:0007669"/>
    <property type="project" value="UniProtKB-SubCell"/>
</dbReference>
<feature type="domain" description="RING-type" evidence="20">
    <location>
        <begin position="4759"/>
        <end position="4800"/>
    </location>
</feature>
<dbReference type="SUPFAM" id="SSF57850">
    <property type="entry name" value="RING/U-box"/>
    <property type="match status" value="1"/>
</dbReference>
<dbReference type="Pfam" id="PF12780">
    <property type="entry name" value="AAA_8"/>
    <property type="match status" value="1"/>
</dbReference>
<dbReference type="InParanoid" id="A0A2P6NZ69"/>
<dbReference type="Gene3D" id="1.10.472.130">
    <property type="match status" value="1"/>
</dbReference>
<keyword evidence="7 16" id="KW-0863">Zinc-finger</keyword>
<keyword evidence="9" id="KW-0067">ATP-binding</keyword>
<dbReference type="STRING" id="1890364.A0A2P6NZ69"/>
<evidence type="ECO:0000256" key="10">
    <source>
        <dbReference type="ARBA" id="ARBA00023017"/>
    </source>
</evidence>
<evidence type="ECO:0000313" key="22">
    <source>
        <dbReference type="Proteomes" id="UP000241769"/>
    </source>
</evidence>
<dbReference type="InterPro" id="IPR026983">
    <property type="entry name" value="DHC"/>
</dbReference>
<dbReference type="InterPro" id="IPR042219">
    <property type="entry name" value="AAA_lid_11_sf"/>
</dbReference>
<dbReference type="InterPro" id="IPR024743">
    <property type="entry name" value="Dynein_HC_stalk"/>
</dbReference>
<dbReference type="Proteomes" id="UP000241769">
    <property type="component" value="Unassembled WGS sequence"/>
</dbReference>
<keyword evidence="13" id="KW-0505">Motor protein</keyword>
<dbReference type="Pfam" id="PF18198">
    <property type="entry name" value="AAA_lid_11"/>
    <property type="match status" value="1"/>
</dbReference>
<evidence type="ECO:0000256" key="6">
    <source>
        <dbReference type="ARBA" id="ARBA00022741"/>
    </source>
</evidence>
<keyword evidence="12" id="KW-0969">Cilium</keyword>
<comment type="similarity">
    <text evidence="2">Belongs to the dynein heavy chain family.</text>
</comment>
<keyword evidence="10" id="KW-0243">Dynein</keyword>
<dbReference type="Pfam" id="PF13639">
    <property type="entry name" value="zf-RING_2"/>
    <property type="match status" value="1"/>
</dbReference>
<dbReference type="Pfam" id="PF08393">
    <property type="entry name" value="DHC_N2"/>
    <property type="match status" value="1"/>
</dbReference>
<feature type="coiled-coil region" evidence="17">
    <location>
        <begin position="3122"/>
        <end position="3184"/>
    </location>
</feature>
<feature type="region of interest" description="Disordered" evidence="18">
    <location>
        <begin position="4464"/>
        <end position="4503"/>
    </location>
</feature>
<evidence type="ECO:0000256" key="17">
    <source>
        <dbReference type="SAM" id="Coils"/>
    </source>
</evidence>
<feature type="transmembrane region" description="Helical" evidence="19">
    <location>
        <begin position="4636"/>
        <end position="4660"/>
    </location>
</feature>
<evidence type="ECO:0000256" key="12">
    <source>
        <dbReference type="ARBA" id="ARBA00023069"/>
    </source>
</evidence>
<keyword evidence="19" id="KW-0472">Membrane</keyword>
<feature type="compositionally biased region" description="Basic and acidic residues" evidence="18">
    <location>
        <begin position="57"/>
        <end position="76"/>
    </location>
</feature>
<dbReference type="InterPro" id="IPR001841">
    <property type="entry name" value="Znf_RING"/>
</dbReference>
<dbReference type="InterPro" id="IPR041589">
    <property type="entry name" value="DNAH3_AAA_lid_1"/>
</dbReference>
<dbReference type="InterPro" id="IPR035706">
    <property type="entry name" value="AAA_9"/>
</dbReference>
<evidence type="ECO:0000313" key="21">
    <source>
        <dbReference type="EMBL" id="PRP89251.1"/>
    </source>
</evidence>
<dbReference type="Gene3D" id="1.20.58.1120">
    <property type="match status" value="1"/>
</dbReference>
<proteinExistence type="inferred from homology"/>
<sequence>MNSGWKQRDNAKTKGNIQERSLQAIKRLQEHENKTSAKSQTTTSLPGIGEWTLVVDQSREQEEKKKPNRDDKEDHNYPPVWAIRKDHVQKSDDFAPNQPTKSIKKITDILSSKTGTVVKQISPSIKLRRLSESHDGDGERKTKIEKSVSAPISPLQARQALVPPSRQSAFSHHMTKQRSNRIHTPFRPFIFPTAEATAEEMQPISSTEPTQDEDDEMFDHPVVASPSESDMWHLFTAPEVHQSVSTMIEAIPMRRSTSVPLVHSHTKRKGVSFDVSEEKETRRKLETNESTAGHGYIPLEFFDDVSYENVPQDAMMPGKPATSKWFFPDGTWEWKDCIIKSFDPEREQFLVIWSDSGKEKFVSRLNLRLENDDRFFQRLQSAYQNRMVYEKRLARQMKIDSLDISSMNEPSPEQLEVIVQRVGRNSSDTESQYIKERIVTIFKKSMKSLEFERLHPIEEELPPSVHYLLREREIFVPQQGTIRIPPVVVRDLVQNLLGTSLHSNSILLHGLQKIWEQTLIIRNSRYFLTEIPLCSTSEFLQRQNTSVIQSISKIKETVVFRLEAIVIESVEEATLEWARGAHIFSPGQHLTRASLYGNSSKLQREYMNQHIHRMESLTNRMVADALKASISESLTRFVDLFSRYERSLGEIEENEIFGIPTDAPPPIFKVQVAIRDNRMKVSPDLDDFLRDVSPSIMIIHNPSSNIPVLDLGSLLHDDNKPQKSPSTVSYEATNKQDLLNQRGIIQSIIVRSVALAQKFGTSFHAYEEILQQDLDTIYNRYRDDLKGLREEVDRIRASSLEVAKEMPEMVVIGILHINCTEARNMFIQQLNDMADTLVSKLKMTTVDIAGTLSGRFEEINGIIKKTAHTPEELSERAEALGKVTENIKSISLEAQEVAKRFDLLERFFVELSDQEFQYRWSLISMPTLLSEIVQKALYDFQVQKYKLTRELDRKQKEFTEDLFKLAEEAALVEEFENIDSALYNEERVTPIYERFEELGRQFEIYGSYEKILAIPPMDQSSLQHFISSFRPIYDLWTTAADWQIVLGEYLRSPFLSLDADKFSKYILNAGHVIETATARLTSKPKPLHASQQLMKKIDEMKDHLSMIVRLRHPGVRSRHWRMLCQMTDTSEPPEGFTLASLIDMKLDRFTDIIVNITDFARKEYEVETSLDAMLAEMRSFHVPTVPRPDFFILGNITQLQAAVENQRINLHKIMCSPYVLDLLDRAHQWTNTVSSIQKLLSLWTECQGMWLRYSSIVESEELQKDWRSDGVVRLEGVHEQWKIIMEKATNNPRILLLCEKFEIPSMIQECMRNMEKILRGVLMMLEAKRQEFPRLYFLSEREAVDVLYRRRSEEQVRSIVRKCFDGVDDLVIDTRGDLEITHIIAANGETVGLVEPVPLHSNVTQWMKNLQQVISSTINHLVHRALTTYTSQTREDWMVTWPTEIVLHVNQIIFTHKALQNRTKIEALNIFVQERLHFLSNIVHNSDNAARIRTARALILLDRSNRDLVDILVDWTNRPQQPTEAQQNEGLESVWKQTLRHYWEDKELFISIASSTFIHGGEYVGTSDRLSLVPSTHRSLRMLATAMHLGAVGALMGGSGCGKTEITREIAKILGKQHVIFQGFPDVTPQSLTEFFRGVVSSGAIACFDEMDRVPSGVLSIISQCLQRIQTGIQTNTTSIPWIDGTVVDASVPCGIFFTLEPQGPSRCQLSENLKTLVRPISLALNTEKDLILIAQSMLMAGGFEAPDVLGGKIVSFLKAMSEQISTRFPAVLDVRTVVKIVQICGADRPVLGSRSNVGQDRPGRNRSMSKVPKLEEAAASAEAATVDLVRATREEGSVAHNLREILGPRLRREDLETMEHLLRDHFSGSEPLESMNRDLRQTISTCCKQMNLVDKKDFVDSIVSLATTIERSSITVLSGPCLSGKSTMLKVIEAARNQLAQVPSAVDPIQSVKHIIPGTLSLDELVGHMDPLRNWSNGVLPEMLSTINTASAEHIHPRENYIVPKAEAITTQSTTSTQPVQYWIIFDGSIELRWFESLFTCTDNTRCLILANGQRIHVRFIVECDRVDSFTPSIVSRCGIVCLSNDVISSEDIIWNWMNANDGRMGPELRARLQVLCDIWVTPTSQVIVESCHQVVDVDTRLLTQNLLKLLECYLWIFNGEEAPNAWLPETHVDTFRVRPTLWQEQSRIAFAAVRDAPDQKIAEVGIFLFCLIWSFGASVDLVSRHNFNDFIKEKMIDLGVSPHFPKHDSIFHFYFDFSVMGWTKWFDSAQPDMFEGGSIHDAIIPCTSHTARSYLMDVALTNSQPMLFLGPSGTRKSTDISEFIHYSLDKQYTPLTVSSSRSLTVHQLQNLISAHYERSTRHRSLPLQAGKMICFIDNLSEAGGNVDGCRPTLELVRQLATMGGWFAEHKFRSISDLILVAAMTTPALNTSPRLLRHFHVIYCDLEEEEVYTSLKILCESSLHPELIQYEEAMIKGAIQLHKKATTQFSPSAVSFHYRFTWRKVFQIIHALTQITEEPAAEEGISLWLYEAQRNYLDAMLSPSDVEVMSMIIQQIASEKFQRDDLPDAFYSPLVDEVRDRMTVEAWLQLLKTKEAEFSSKKNVKLPIHVGVEVSKQIARLCRSVRKINQPTIFSSNLLAHSPTLASFACFVAGIITIDINANEYKSQEWRNTLKTVLLRVHSTDTPVCLIVNATNGFENCPELLDDLTCILTQSTLPSVTLEEKANLIQLNNADVSRSGRISSGHAWEQVVRKTRRNLRIILAVSNRPRHIHSLLRDNPHLAAAAHLNWFSPWTSQKVKQFCGETIAAMKSFFSSSIIEEVIRSFSSMYDVVKGILWEQQLTADIAHLHLDDCQLVTHVMTFLQLYEERKKKMSTTRDSYFSGVRSLSSLSSQSIEMKEEMAQFRADVSKMASEIEEVVTKMSEKRTEAKKKNDVIRTLELSQSEQLERINTLRDSISKEMNRSNVMLDNAAKGLARLKKKDLSDVKSINNPSATMVVTFDCICIMLGRKGKKTDNAIGPRTEDFTEEFRNLMADRETSSSFHHSTVTANTPSRLQLYDRGNMTEAMMSRVQKLVGGQHQMTPSQLEKTSVAAGILLSWIIAHNAYFWALRSAAPMQAKLDEEEAQLRTKQADLAVLTADFKVIEEESKVLTDRSNDLITKRNNLQEKIVEWEGRLIKANDLVNILKNEESSWMETVLDYDKRDKNLIGDVLLSSGFIAYLGPMPSYRREIVEQWKEKMSVACSADFSLESLVSPLRLKRWSLQGFKDLPSIENLIMLKLTSRTPLLIDPQKRAHGFISGAVEKNRLSVISSVEDTRDYMRKLMQCISFGTPVMLEIGQSLDSSLEALVSKQIYVSQGLSYVRIGDQPVQYSEGFKLYLFTTRDRPQLTTDLYTKVHVIDFSVQPQGLEELLINIIIKEERADAEARRVMIQETILEHQKELKSIEKRVLSLLQDPNLLSDERQVAAIIVSRRNAEELSGRSSETLLAEFSKLSQDYEPAIRRALDLYALLQEMSAVDVTYTFSIQWHLKIFASTFKSIPVTDVASTRCNALVVQFTQLVYQHACSLIAEKHKLLFAFLLCSKVDQFSSIDQEEWKIFCHIPGHNEAGIETRPITRSLSFRRSLPGPTTRNQSKGNFPLPSQSLVRREDTKSRCPNWFPAHLWKQIVDLDSLSIYNGLVDSVCGKETAWRNFLESRNPTDLPRPWCDTLSPFSKLLVVKCFSPDKMLEYMQRFILAHLGKHFTEPPRATVDMWYDSHPNVMPLLLFHSSGISPVGQIRHLAKEKGMHNRTEVISYGVSLSSIATRAVENAQQNGGWVVVENLHLAKDWMPQLERIAYNLSNEPAHPKFRLWLLSTSVECIPASVLNICAKMTYELAQGIRNNALARLRAIPEKTFDLFGRSQKLSKRIYFSMVILHATLRERAKFGSFGWNTVVDFNDSDFTAVLRMIDHCLCSSTTVEFGALISYFDTIYGGKMSDHWDVRRLNAISSVYFTLELKRNRPMAIEAGGYVIPDEVAIGSLKSHVSQMSTQDDAAVFAVNRSAEIRYAQERSNDVLKGLSMMENWRIEFSPNDFPTVSKFFSHLRDMKTKIPPPIERDEVDDQYPLDYNQPLNGVLRTEIDSFNSLVVYLTTSIENAEGKVSGRIITEDKDVRLFHDVMRGVIPRSWSNYTTLPRRRLLSEWLTSLCTRHDYIRRWLNGGHPQVHRADLLFHPGNLFLVVNQMAVRRTNRSLDKLYSHVTLCFEEPTEVSELRKAHEFSLFASGMHLVGCRWDRDKNVIQDPQSRDISCPVPLVCIYASNEPQPPPREVDGVIVNQFECPLYLSDQNTSDVPGDRNLVRSVRLPTLKSNESWVKAGVFMCCQPRPGKRIAKSTTKGAWDASTRYIHRQRETKQLADTGRASNVDERESKDAPVSRQLRQTQTFSGKTSHTDMSSQEPHAEESAPLMDSENETPATVDVVIDETQRGDSRVTEPSPAPETPQPEEPSNNNTEYTDGTAGRDANGNRIYTLESMVSSGSGLPRILQTHRQAPIWRRSIFWKFVWFILTNILLISALIVGSHENIPREEHHGHEGPPPPPEFVERLDCSARGQRMMHRMMVQLLIQVAILITNTILQFQLPRSDTEVITERRLKSIMYLYIVGRFSNLLWLLWSLMSIIWIFEARPCSSQLGYPFYVSFSISVVHLLAFSIPILVCCCSLPVGLVVYCFCPGWLTRNGVTLKKATKRQIKKVTETIKYQPVDENTLTSMSAYTIKKEDASCAICLGDYEAGEEIRFLRCKHHFHSECVMKWLQQNKVCPFCKKPIDEEETKEKPNTNTNRNNSISSAASDGLDIV</sequence>
<dbReference type="InterPro" id="IPR043157">
    <property type="entry name" value="Dynein_AAA1S"/>
</dbReference>
<dbReference type="GO" id="GO:0030286">
    <property type="term" value="C:dynein complex"/>
    <property type="evidence" value="ECO:0007669"/>
    <property type="project" value="UniProtKB-KW"/>
</dbReference>
<feature type="region of interest" description="Disordered" evidence="18">
    <location>
        <begin position="4807"/>
        <end position="4833"/>
    </location>
</feature>
<evidence type="ECO:0000256" key="16">
    <source>
        <dbReference type="PROSITE-ProRule" id="PRU00175"/>
    </source>
</evidence>
<dbReference type="InterPro" id="IPR011016">
    <property type="entry name" value="Znf_RING-CH"/>
</dbReference>
<evidence type="ECO:0000256" key="19">
    <source>
        <dbReference type="SAM" id="Phobius"/>
    </source>
</evidence>
<feature type="region of interest" description="Disordered" evidence="18">
    <location>
        <begin position="4392"/>
        <end position="4452"/>
    </location>
</feature>
<dbReference type="Gene3D" id="1.10.287.2620">
    <property type="match status" value="1"/>
</dbReference>
<dbReference type="Gene3D" id="1.10.8.1220">
    <property type="match status" value="1"/>
</dbReference>
<dbReference type="Gene3D" id="1.20.920.20">
    <property type="match status" value="1"/>
</dbReference>
<keyword evidence="14" id="KW-0206">Cytoskeleton</keyword>
<evidence type="ECO:0000256" key="3">
    <source>
        <dbReference type="ARBA" id="ARBA00022490"/>
    </source>
</evidence>
<dbReference type="GO" id="GO:0008569">
    <property type="term" value="F:minus-end-directed microtubule motor activity"/>
    <property type="evidence" value="ECO:0007669"/>
    <property type="project" value="InterPro"/>
</dbReference>
<evidence type="ECO:0000256" key="7">
    <source>
        <dbReference type="ARBA" id="ARBA00022771"/>
    </source>
</evidence>
<dbReference type="SUPFAM" id="SSF52540">
    <property type="entry name" value="P-loop containing nucleoside triphosphate hydrolases"/>
    <property type="match status" value="2"/>
</dbReference>
<gene>
    <name evidence="21" type="ORF">PROFUN_02125</name>
</gene>
<dbReference type="GO" id="GO:0005524">
    <property type="term" value="F:ATP binding"/>
    <property type="evidence" value="ECO:0007669"/>
    <property type="project" value="UniProtKB-KW"/>
</dbReference>
<dbReference type="SMART" id="SM00744">
    <property type="entry name" value="RINGv"/>
    <property type="match status" value="1"/>
</dbReference>
<keyword evidence="6" id="KW-0547">Nucleotide-binding</keyword>
<dbReference type="InterPro" id="IPR035699">
    <property type="entry name" value="AAA_6"/>
</dbReference>
<dbReference type="Gene3D" id="1.20.920.30">
    <property type="match status" value="1"/>
</dbReference>
<feature type="compositionally biased region" description="Pro residues" evidence="18">
    <location>
        <begin position="4475"/>
        <end position="4484"/>
    </location>
</feature>
<feature type="compositionally biased region" description="Polar residues" evidence="18">
    <location>
        <begin position="4417"/>
        <end position="4437"/>
    </location>
</feature>
<feature type="compositionally biased region" description="Basic and acidic residues" evidence="18">
    <location>
        <begin position="1"/>
        <end position="12"/>
    </location>
</feature>
<feature type="transmembrane region" description="Helical" evidence="19">
    <location>
        <begin position="4597"/>
        <end position="4616"/>
    </location>
</feature>
<dbReference type="InterPro" id="IPR041658">
    <property type="entry name" value="AAA_lid_11"/>
</dbReference>
<dbReference type="InterPro" id="IPR013083">
    <property type="entry name" value="Znf_RING/FYVE/PHD"/>
</dbReference>
<dbReference type="Pfam" id="PF17852">
    <property type="entry name" value="Dynein_AAA_lid"/>
    <property type="match status" value="1"/>
</dbReference>
<protein>
    <submittedName>
        <fullName evidence="21">Dynein heavy chain 1, axonemal</fullName>
    </submittedName>
</protein>
<evidence type="ECO:0000259" key="20">
    <source>
        <dbReference type="PROSITE" id="PS50089"/>
    </source>
</evidence>
<dbReference type="OrthoDB" id="8062037at2759"/>
<dbReference type="InterPro" id="IPR013602">
    <property type="entry name" value="Dynein_heavy_linker"/>
</dbReference>
<evidence type="ECO:0000256" key="14">
    <source>
        <dbReference type="ARBA" id="ARBA00023212"/>
    </source>
</evidence>
<evidence type="ECO:0000256" key="13">
    <source>
        <dbReference type="ARBA" id="ARBA00023175"/>
    </source>
</evidence>
<dbReference type="Pfam" id="PF12777">
    <property type="entry name" value="MT"/>
    <property type="match status" value="1"/>
</dbReference>
<dbReference type="InterPro" id="IPR042228">
    <property type="entry name" value="Dynein_linker_3"/>
</dbReference>
<dbReference type="InterPro" id="IPR042222">
    <property type="entry name" value="Dynein_2_N"/>
</dbReference>
<reference evidence="21 22" key="1">
    <citation type="journal article" date="2018" name="Genome Biol. Evol.">
        <title>Multiple Roots of Fruiting Body Formation in Amoebozoa.</title>
        <authorList>
            <person name="Hillmann F."/>
            <person name="Forbes G."/>
            <person name="Novohradska S."/>
            <person name="Ferling I."/>
            <person name="Riege K."/>
            <person name="Groth M."/>
            <person name="Westermann M."/>
            <person name="Marz M."/>
            <person name="Spaller T."/>
            <person name="Winckler T."/>
            <person name="Schaap P."/>
            <person name="Glockner G."/>
        </authorList>
    </citation>
    <scope>NUCLEOTIDE SEQUENCE [LARGE SCALE GENOMIC DNA]</scope>
    <source>
        <strain evidence="21 22">Jena</strain>
    </source>
</reference>
<feature type="compositionally biased region" description="Basic and acidic residues" evidence="18">
    <location>
        <begin position="4403"/>
        <end position="4413"/>
    </location>
</feature>
<dbReference type="Gene3D" id="1.20.1270.280">
    <property type="match status" value="1"/>
</dbReference>
<feature type="region of interest" description="Disordered" evidence="18">
    <location>
        <begin position="1"/>
        <end position="79"/>
    </location>
</feature>
<dbReference type="GO" id="GO:0045505">
    <property type="term" value="F:dynein intermediate chain binding"/>
    <property type="evidence" value="ECO:0007669"/>
    <property type="project" value="InterPro"/>
</dbReference>
<dbReference type="Gene3D" id="3.20.180.20">
    <property type="entry name" value="Dynein heavy chain, N-terminal domain 2"/>
    <property type="match status" value="1"/>
</dbReference>
<evidence type="ECO:0000256" key="2">
    <source>
        <dbReference type="ARBA" id="ARBA00008887"/>
    </source>
</evidence>
<dbReference type="PROSITE" id="PS50089">
    <property type="entry name" value="ZF_RING_2"/>
    <property type="match status" value="1"/>
</dbReference>
<dbReference type="Pfam" id="PF03028">
    <property type="entry name" value="Dynein_heavy"/>
    <property type="match status" value="1"/>
</dbReference>
<dbReference type="Gene3D" id="1.20.140.100">
    <property type="entry name" value="Dynein heavy chain, N-terminal domain 2"/>
    <property type="match status" value="1"/>
</dbReference>
<dbReference type="Pfam" id="PF12781">
    <property type="entry name" value="AAA_9"/>
    <property type="match status" value="1"/>
</dbReference>
<feature type="transmembrane region" description="Helical" evidence="19">
    <location>
        <begin position="4672"/>
        <end position="4693"/>
    </location>
</feature>
<dbReference type="Pfam" id="PF17857">
    <property type="entry name" value="AAA_lid_1"/>
    <property type="match status" value="1"/>
</dbReference>